<accession>A0ABP8DJH4</accession>
<evidence type="ECO:0000313" key="3">
    <source>
        <dbReference type="Proteomes" id="UP001500620"/>
    </source>
</evidence>
<name>A0ABP8DJH4_9ACTN</name>
<gene>
    <name evidence="2" type="ORF">GCM10022255_075150</name>
</gene>
<proteinExistence type="predicted"/>
<evidence type="ECO:0008006" key="4">
    <source>
        <dbReference type="Google" id="ProtNLM"/>
    </source>
</evidence>
<evidence type="ECO:0000313" key="2">
    <source>
        <dbReference type="EMBL" id="GAA4257626.1"/>
    </source>
</evidence>
<dbReference type="Proteomes" id="UP001500620">
    <property type="component" value="Unassembled WGS sequence"/>
</dbReference>
<comment type="caution">
    <text evidence="2">The sequence shown here is derived from an EMBL/GenBank/DDBJ whole genome shotgun (WGS) entry which is preliminary data.</text>
</comment>
<protein>
    <recommendedName>
        <fullName evidence="4">DUF2771 family protein</fullName>
    </recommendedName>
</protein>
<sequence length="192" mass="20175">MPITEDSAMMRSLAVAGAVLTVGISLGACYLAPFGPDPVQYAALAVIDGRPTAVVAVCGRPTVVVDVYLDEDTMDDSLHKWSVTVTLPDQVQDAEVELLGAARPGWEITSNEEEVVGTGPGSFTVVPLTSIEPGHHYNLDSSDGGPEGSSAPTVTFTTDDLPKIGAGQVLATVDFDHSKIVSRESFVKERCD</sequence>
<evidence type="ECO:0000256" key="1">
    <source>
        <dbReference type="SAM" id="MobiDB-lite"/>
    </source>
</evidence>
<reference evidence="3" key="1">
    <citation type="journal article" date="2019" name="Int. J. Syst. Evol. Microbiol.">
        <title>The Global Catalogue of Microorganisms (GCM) 10K type strain sequencing project: providing services to taxonomists for standard genome sequencing and annotation.</title>
        <authorList>
            <consortium name="The Broad Institute Genomics Platform"/>
            <consortium name="The Broad Institute Genome Sequencing Center for Infectious Disease"/>
            <person name="Wu L."/>
            <person name="Ma J."/>
        </authorList>
    </citation>
    <scope>NUCLEOTIDE SEQUENCE [LARGE SCALE GENOMIC DNA]</scope>
    <source>
        <strain evidence="3">JCM 17441</strain>
    </source>
</reference>
<organism evidence="2 3">
    <name type="scientific">Dactylosporangium darangshiense</name>
    <dbReference type="NCBI Taxonomy" id="579108"/>
    <lineage>
        <taxon>Bacteria</taxon>
        <taxon>Bacillati</taxon>
        <taxon>Actinomycetota</taxon>
        <taxon>Actinomycetes</taxon>
        <taxon>Micromonosporales</taxon>
        <taxon>Micromonosporaceae</taxon>
        <taxon>Dactylosporangium</taxon>
    </lineage>
</organism>
<feature type="region of interest" description="Disordered" evidence="1">
    <location>
        <begin position="135"/>
        <end position="154"/>
    </location>
</feature>
<dbReference type="EMBL" id="BAABAT010000028">
    <property type="protein sequence ID" value="GAA4257626.1"/>
    <property type="molecule type" value="Genomic_DNA"/>
</dbReference>
<keyword evidence="3" id="KW-1185">Reference proteome</keyword>